<feature type="coiled-coil region" evidence="3">
    <location>
        <begin position="196"/>
        <end position="223"/>
    </location>
</feature>
<reference evidence="6" key="2">
    <citation type="journal article" date="2018" name="BMC Genomics">
        <title>Genomic insights into host adaptation between the wheat stripe rust pathogen (Puccinia striiformis f. sp. tritici) and the barley stripe rust pathogen (Puccinia striiformis f. sp. hordei).</title>
        <authorList>
            <person name="Xia C."/>
            <person name="Wang M."/>
            <person name="Yin C."/>
            <person name="Cornejo O.E."/>
            <person name="Hulbert S.H."/>
            <person name="Chen X."/>
        </authorList>
    </citation>
    <scope>NUCLEOTIDE SEQUENCE [LARGE SCALE GENOMIC DNA]</scope>
    <source>
        <strain evidence="6">93TX-2</strain>
    </source>
</reference>
<evidence type="ECO:0000313" key="5">
    <source>
        <dbReference type="EMBL" id="POW14708.1"/>
    </source>
</evidence>
<feature type="region of interest" description="Disordered" evidence="4">
    <location>
        <begin position="452"/>
        <end position="482"/>
    </location>
</feature>
<dbReference type="AlphaFoldDB" id="A0A2S4VYX5"/>
<proteinExistence type="inferred from homology"/>
<protein>
    <submittedName>
        <fullName evidence="5">Uncharacterized protein</fullName>
    </submittedName>
</protein>
<dbReference type="InterPro" id="IPR021622">
    <property type="entry name" value="Afadin/alpha-actinin-bd"/>
</dbReference>
<feature type="region of interest" description="Disordered" evidence="4">
    <location>
        <begin position="406"/>
        <end position="437"/>
    </location>
</feature>
<organism evidence="5 6">
    <name type="scientific">Puccinia striiformis</name>
    <dbReference type="NCBI Taxonomy" id="27350"/>
    <lineage>
        <taxon>Eukaryota</taxon>
        <taxon>Fungi</taxon>
        <taxon>Dikarya</taxon>
        <taxon>Basidiomycota</taxon>
        <taxon>Pucciniomycotina</taxon>
        <taxon>Pucciniomycetes</taxon>
        <taxon>Pucciniales</taxon>
        <taxon>Pucciniaceae</taxon>
        <taxon>Puccinia</taxon>
    </lineage>
</organism>
<name>A0A2S4VYX5_9BASI</name>
<feature type="compositionally biased region" description="Polar residues" evidence="4">
    <location>
        <begin position="456"/>
        <end position="472"/>
    </location>
</feature>
<dbReference type="OrthoDB" id="312015at2759"/>
<feature type="coiled-coil region" evidence="3">
    <location>
        <begin position="131"/>
        <end position="158"/>
    </location>
</feature>
<feature type="compositionally biased region" description="Low complexity" evidence="4">
    <location>
        <begin position="36"/>
        <end position="50"/>
    </location>
</feature>
<comment type="similarity">
    <text evidence="1">Belongs to the ADIP family.</text>
</comment>
<dbReference type="EMBL" id="PKSM01000089">
    <property type="protein sequence ID" value="POW14708.1"/>
    <property type="molecule type" value="Genomic_DNA"/>
</dbReference>
<evidence type="ECO:0000313" key="6">
    <source>
        <dbReference type="Proteomes" id="UP000238274"/>
    </source>
</evidence>
<keyword evidence="6" id="KW-1185">Reference proteome</keyword>
<feature type="compositionally biased region" description="Polar residues" evidence="4">
    <location>
        <begin position="606"/>
        <end position="626"/>
    </location>
</feature>
<reference evidence="6" key="3">
    <citation type="journal article" date="2018" name="Mol. Plant Microbe Interact.">
        <title>Genome sequence resources for the wheat stripe rust pathogen (Puccinia striiformis f. sp. tritici) and the barley stripe rust pathogen (Puccinia striiformis f. sp. hordei).</title>
        <authorList>
            <person name="Xia C."/>
            <person name="Wang M."/>
            <person name="Yin C."/>
            <person name="Cornejo O.E."/>
            <person name="Hulbert S.H."/>
            <person name="Chen X."/>
        </authorList>
    </citation>
    <scope>NUCLEOTIDE SEQUENCE [LARGE SCALE GENOMIC DNA]</scope>
    <source>
        <strain evidence="6">93TX-2</strain>
    </source>
</reference>
<feature type="compositionally biased region" description="Low complexity" evidence="4">
    <location>
        <begin position="589"/>
        <end position="601"/>
    </location>
</feature>
<reference evidence="5 6" key="1">
    <citation type="submission" date="2017-12" db="EMBL/GenBank/DDBJ databases">
        <title>Gene loss provides genomic basis for host adaptation in cereal stripe rust fungi.</title>
        <authorList>
            <person name="Xia C."/>
        </authorList>
    </citation>
    <scope>NUCLEOTIDE SEQUENCE [LARGE SCALE GENOMIC DNA]</scope>
    <source>
        <strain evidence="5 6">93TX-2</strain>
    </source>
</reference>
<accession>A0A2S4VYX5</accession>
<feature type="compositionally biased region" description="Polar residues" evidence="4">
    <location>
        <begin position="569"/>
        <end position="579"/>
    </location>
</feature>
<sequence>MITRPGRTASPDLDAVLFKLANIDQQIFHQMLHPGQQSSNQPQASSSSTSHLDTVPQDDDTHSEELAQLSAQLVSAGFLRQSLPADTLNGGSIEGQKHLIKAVWSMVASRSKEMTIREGLMAKQRELSYEHTRLEGFLERAEKEKLEAQQEATASTNRAKLSISITTQKELELEKARHRKTRDDYTKLKNAERLIKTTSVHELRKKNNELDELQRRLTKLSSSKDLPLPSSLNWTSSAPLVTRVDTEGGGRVGLLEFDLKASRAQNNQLQIDNSRLREYLGLYEQQLIDLISEISNHNDLQTSIFELDDNEPIDDELRERVLEVVHLVEELRTKLTEISSATEQERIKSQKEIGKMRTHFEKEIEMLKLSLKEAEATLEGWAHTGLASGSAHANGMEDVTLNHAAENTNASRGAVARKEETGQRGDRTSRQRAEMEMRKLNEEREKILRELEMNPTPKQSGSLSKSNNSQTPVAAEAEVERGNETLESLVVYTKPKNTTTARTLPTRTCKPRSSISKGLGTVHRVKQHIPASSTSRLAPTRNRTAVLKSLLSITGEEGGVVGTSTGTTDSRSATNSKPTTLPKKPLNTSVAGPSSSSASRLRNSKLGPQTRFNLGKSSSRITRPPR</sequence>
<comment type="caution">
    <text evidence="5">The sequence shown here is derived from an EMBL/GenBank/DDBJ whole genome shotgun (WGS) entry which is preliminary data.</text>
</comment>
<evidence type="ECO:0000256" key="3">
    <source>
        <dbReference type="SAM" id="Coils"/>
    </source>
</evidence>
<dbReference type="Pfam" id="PF11559">
    <property type="entry name" value="ADIP"/>
    <property type="match status" value="1"/>
</dbReference>
<feature type="region of interest" description="Disordered" evidence="4">
    <location>
        <begin position="557"/>
        <end position="626"/>
    </location>
</feature>
<keyword evidence="2 3" id="KW-0175">Coiled coil</keyword>
<evidence type="ECO:0000256" key="2">
    <source>
        <dbReference type="ARBA" id="ARBA00023054"/>
    </source>
</evidence>
<dbReference type="VEuPathDB" id="FungiDB:PSTT_09729"/>
<feature type="region of interest" description="Disordered" evidence="4">
    <location>
        <begin position="34"/>
        <end position="62"/>
    </location>
</feature>
<evidence type="ECO:0000256" key="1">
    <source>
        <dbReference type="ARBA" id="ARBA00009291"/>
    </source>
</evidence>
<evidence type="ECO:0000256" key="4">
    <source>
        <dbReference type="SAM" id="MobiDB-lite"/>
    </source>
</evidence>
<feature type="compositionally biased region" description="Basic and acidic residues" evidence="4">
    <location>
        <begin position="416"/>
        <end position="437"/>
    </location>
</feature>
<dbReference type="Proteomes" id="UP000238274">
    <property type="component" value="Unassembled WGS sequence"/>
</dbReference>
<dbReference type="VEuPathDB" id="FungiDB:PSHT_07307"/>
<gene>
    <name evidence="5" type="ORF">PSHT_07307</name>
</gene>